<keyword evidence="1" id="KW-0732">Signal</keyword>
<accession>A0A4R0P7H1</accession>
<reference evidence="2 3" key="1">
    <citation type="submission" date="2019-02" db="EMBL/GenBank/DDBJ databases">
        <title>Pedobacter sp. RP-3-11 sp. nov., isolated from Arctic soil.</title>
        <authorList>
            <person name="Dahal R.H."/>
        </authorList>
    </citation>
    <scope>NUCLEOTIDE SEQUENCE [LARGE SCALE GENOMIC DNA]</scope>
    <source>
        <strain evidence="2 3">RP-3-11</strain>
    </source>
</reference>
<comment type="caution">
    <text evidence="2">The sequence shown here is derived from an EMBL/GenBank/DDBJ whole genome shotgun (WGS) entry which is preliminary data.</text>
</comment>
<feature type="chain" id="PRO_5020822236" description="YD repeat-containing protein" evidence="1">
    <location>
        <begin position="20"/>
        <end position="377"/>
    </location>
</feature>
<sequence>MKKLTLLLLCLSISIIAYSQALFLKTKPANTKSAVNFTEPSPNVMFFGVDDGTINFKNHKLKGKEINKYFGAVYSNFPIFDIGKENVVEYHNANGHFFFYRPNTKKPFGMVISNGKDQPILVTHPDQYLKTIKTYLNIGNADYLVPKTLDANNEKNAQQEMAQILKIKFATDKNYASKLIKNVNSVHYSKVYDDGSIRMNCKERIFEMFGDSLMTMKSTYGAKYLYNDKNEMELMVNTVDGKENGYSKYERDEDGLIRKIISGDEKLADTTVFIYEKDKYHTVSLSRGKPYSFETFFLNDQMQCVRRLSKRSDQSLIWDITYIYDKFGRIIREGKVDSEMIYQYKNDSDSIFSGFSSFSLNPRKLNLQNELIREKNK</sequence>
<evidence type="ECO:0000313" key="2">
    <source>
        <dbReference type="EMBL" id="TCD10468.1"/>
    </source>
</evidence>
<dbReference type="Proteomes" id="UP000291485">
    <property type="component" value="Unassembled WGS sequence"/>
</dbReference>
<dbReference type="OrthoDB" id="1373484at2"/>
<organism evidence="2 3">
    <name type="scientific">Pedobacter frigidisoli</name>
    <dbReference type="NCBI Taxonomy" id="2530455"/>
    <lineage>
        <taxon>Bacteria</taxon>
        <taxon>Pseudomonadati</taxon>
        <taxon>Bacteroidota</taxon>
        <taxon>Sphingobacteriia</taxon>
        <taxon>Sphingobacteriales</taxon>
        <taxon>Sphingobacteriaceae</taxon>
        <taxon>Pedobacter</taxon>
    </lineage>
</organism>
<dbReference type="EMBL" id="SJSN01000006">
    <property type="protein sequence ID" value="TCD10468.1"/>
    <property type="molecule type" value="Genomic_DNA"/>
</dbReference>
<feature type="signal peptide" evidence="1">
    <location>
        <begin position="1"/>
        <end position="19"/>
    </location>
</feature>
<dbReference type="AlphaFoldDB" id="A0A4R0P7H1"/>
<protein>
    <recommendedName>
        <fullName evidence="4">YD repeat-containing protein</fullName>
    </recommendedName>
</protein>
<keyword evidence="3" id="KW-1185">Reference proteome</keyword>
<dbReference type="RefSeq" id="WP_131557844.1">
    <property type="nucleotide sequence ID" value="NZ_SJSN01000006.1"/>
</dbReference>
<evidence type="ECO:0008006" key="4">
    <source>
        <dbReference type="Google" id="ProtNLM"/>
    </source>
</evidence>
<gene>
    <name evidence="2" type="ORF">EZ449_08960</name>
</gene>
<evidence type="ECO:0000256" key="1">
    <source>
        <dbReference type="SAM" id="SignalP"/>
    </source>
</evidence>
<name>A0A4R0P7H1_9SPHI</name>
<evidence type="ECO:0000313" key="3">
    <source>
        <dbReference type="Proteomes" id="UP000291485"/>
    </source>
</evidence>
<proteinExistence type="predicted"/>